<evidence type="ECO:0000313" key="3">
    <source>
        <dbReference type="Proteomes" id="UP000016617"/>
    </source>
</evidence>
<dbReference type="Proteomes" id="UP000016617">
    <property type="component" value="Unassembled WGS sequence"/>
</dbReference>
<dbReference type="RefSeq" id="WP_021674232.1">
    <property type="nucleotide sequence ID" value="NZ_KI259732.1"/>
</dbReference>
<keyword evidence="1" id="KW-0472">Membrane</keyword>
<keyword evidence="1" id="KW-0812">Transmembrane</keyword>
<comment type="caution">
    <text evidence="2">The sequence shown here is derived from an EMBL/GenBank/DDBJ whole genome shotgun (WGS) entry which is preliminary data.</text>
</comment>
<sequence length="59" mass="6917">MSKFFKDNFLIFLIAILALITILSPSKQIGKFMFIVLLLTVLSMAIIYLIKLFQFFRNK</sequence>
<protein>
    <submittedName>
        <fullName evidence="2">Uncharacterized protein</fullName>
    </submittedName>
</protein>
<dbReference type="HOGENOM" id="CLU_2959021_0_0_9"/>
<name>U2IS13_9STRE</name>
<dbReference type="EMBL" id="AWVA01000048">
    <property type="protein sequence ID" value="ERJ76716.1"/>
    <property type="molecule type" value="Genomic_DNA"/>
</dbReference>
<gene>
    <name evidence="2" type="ORF">HMPREF1557_00794</name>
</gene>
<feature type="transmembrane region" description="Helical" evidence="1">
    <location>
        <begin position="9"/>
        <end position="26"/>
    </location>
</feature>
<proteinExistence type="predicted"/>
<organism evidence="2 3">
    <name type="scientific">Streptococcus sobrinus W1703</name>
    <dbReference type="NCBI Taxonomy" id="1227275"/>
    <lineage>
        <taxon>Bacteria</taxon>
        <taxon>Bacillati</taxon>
        <taxon>Bacillota</taxon>
        <taxon>Bacilli</taxon>
        <taxon>Lactobacillales</taxon>
        <taxon>Streptococcaceae</taxon>
        <taxon>Streptococcus</taxon>
    </lineage>
</organism>
<reference evidence="2 3" key="1">
    <citation type="submission" date="2013-06" db="EMBL/GenBank/DDBJ databases">
        <authorList>
            <person name="Weinstock G."/>
            <person name="Sodergren E."/>
            <person name="Lobos E.A."/>
            <person name="Fulton L."/>
            <person name="Fulton R."/>
            <person name="Courtney L."/>
            <person name="Fronick C."/>
            <person name="O'Laughlin M."/>
            <person name="Godfrey J."/>
            <person name="Wilson R.M."/>
            <person name="Miner T."/>
            <person name="Farmer C."/>
            <person name="Delehaunty K."/>
            <person name="Cordes M."/>
            <person name="Minx P."/>
            <person name="Tomlinson C."/>
            <person name="Chen J."/>
            <person name="Wollam A."/>
            <person name="Pepin K.H."/>
            <person name="Bhonagiri V."/>
            <person name="Zhang X."/>
            <person name="Warren W."/>
            <person name="Mitreva M."/>
            <person name="Mardis E.R."/>
            <person name="Wilson R.K."/>
        </authorList>
    </citation>
    <scope>NUCLEOTIDE SEQUENCE [LARGE SCALE GENOMIC DNA]</scope>
    <source>
        <strain evidence="2 3">W1703</strain>
    </source>
</reference>
<accession>U2IS13</accession>
<evidence type="ECO:0000313" key="2">
    <source>
        <dbReference type="EMBL" id="ERJ76716.1"/>
    </source>
</evidence>
<evidence type="ECO:0000256" key="1">
    <source>
        <dbReference type="SAM" id="Phobius"/>
    </source>
</evidence>
<feature type="transmembrane region" description="Helical" evidence="1">
    <location>
        <begin position="32"/>
        <end position="50"/>
    </location>
</feature>
<keyword evidence="1" id="KW-1133">Transmembrane helix</keyword>
<dbReference type="AlphaFoldDB" id="U2IS13"/>